<gene>
    <name evidence="10" type="ORF">ABID16_002507</name>
</gene>
<keyword evidence="11" id="KW-1185">Reference proteome</keyword>
<comment type="subcellular location">
    <subcellularLocation>
        <location evidence="1 7">Cell inner membrane</location>
        <topology evidence="1 7">Multi-pass membrane protein</topology>
    </subcellularLocation>
</comment>
<evidence type="ECO:0000256" key="7">
    <source>
        <dbReference type="RuleBase" id="RU369079"/>
    </source>
</evidence>
<comment type="caution">
    <text evidence="10">The sequence shown here is derived from an EMBL/GenBank/DDBJ whole genome shotgun (WGS) entry which is preliminary data.</text>
</comment>
<evidence type="ECO:0000256" key="8">
    <source>
        <dbReference type="SAM" id="Phobius"/>
    </source>
</evidence>
<feature type="transmembrane region" description="Helical" evidence="8">
    <location>
        <begin position="12"/>
        <end position="31"/>
    </location>
</feature>
<evidence type="ECO:0000256" key="1">
    <source>
        <dbReference type="ARBA" id="ARBA00004429"/>
    </source>
</evidence>
<dbReference type="EMBL" id="JBEPMB010000003">
    <property type="protein sequence ID" value="MET3614170.1"/>
    <property type="molecule type" value="Genomic_DNA"/>
</dbReference>
<keyword evidence="7" id="KW-0813">Transport</keyword>
<evidence type="ECO:0000313" key="11">
    <source>
        <dbReference type="Proteomes" id="UP001549047"/>
    </source>
</evidence>
<dbReference type="Proteomes" id="UP001549047">
    <property type="component" value="Unassembled WGS sequence"/>
</dbReference>
<keyword evidence="3 7" id="KW-0997">Cell inner membrane</keyword>
<evidence type="ECO:0000259" key="9">
    <source>
        <dbReference type="Pfam" id="PF06808"/>
    </source>
</evidence>
<accession>A0ABV2J0B7</accession>
<keyword evidence="5 8" id="KW-1133">Transmembrane helix</keyword>
<dbReference type="PANTHER" id="PTHR33362">
    <property type="entry name" value="SIALIC ACID TRAP TRANSPORTER PERMEASE PROTEIN SIAT-RELATED"/>
    <property type="match status" value="1"/>
</dbReference>
<evidence type="ECO:0000256" key="6">
    <source>
        <dbReference type="ARBA" id="ARBA00023136"/>
    </source>
</evidence>
<organism evidence="10 11">
    <name type="scientific">Rhizobium aquaticum</name>
    <dbReference type="NCBI Taxonomy" id="1549636"/>
    <lineage>
        <taxon>Bacteria</taxon>
        <taxon>Pseudomonadati</taxon>
        <taxon>Pseudomonadota</taxon>
        <taxon>Alphaproteobacteria</taxon>
        <taxon>Hyphomicrobiales</taxon>
        <taxon>Rhizobiaceae</taxon>
        <taxon>Rhizobium/Agrobacterium group</taxon>
        <taxon>Rhizobium</taxon>
    </lineage>
</organism>
<evidence type="ECO:0000256" key="2">
    <source>
        <dbReference type="ARBA" id="ARBA00022475"/>
    </source>
</evidence>
<evidence type="ECO:0000313" key="10">
    <source>
        <dbReference type="EMBL" id="MET3614170.1"/>
    </source>
</evidence>
<dbReference type="InterPro" id="IPR010656">
    <property type="entry name" value="DctM"/>
</dbReference>
<keyword evidence="2" id="KW-1003">Cell membrane</keyword>
<protein>
    <recommendedName>
        <fullName evidence="9">TRAP C4-dicarboxylate transport system permease DctM subunit domain-containing protein</fullName>
    </recommendedName>
</protein>
<name>A0ABV2J0B7_9HYPH</name>
<keyword evidence="6 8" id="KW-0472">Membrane</keyword>
<dbReference type="InterPro" id="IPR004681">
    <property type="entry name" value="TRAP_DctM"/>
</dbReference>
<sequence>MINRLDERRRFAFILFGLSAGAFFTGTIAALGANFVWHMYSVSSISPDLELPMWIVYLAIPQVLGEWMVNSGLNWWMFLNAVNLLLLAAGNFMEPSSIVLIMAPILFPVAIKLGIDPVHFGIMIVVNRLRLFLGGF</sequence>
<comment type="function">
    <text evidence="7">Part of the tripartite ATP-independent periplasmic (TRAP) transport system.</text>
</comment>
<dbReference type="Pfam" id="PF06808">
    <property type="entry name" value="DctM"/>
    <property type="match status" value="1"/>
</dbReference>
<evidence type="ECO:0000256" key="5">
    <source>
        <dbReference type="ARBA" id="ARBA00022989"/>
    </source>
</evidence>
<feature type="domain" description="TRAP C4-dicarboxylate transport system permease DctM subunit" evidence="9">
    <location>
        <begin position="56"/>
        <end position="127"/>
    </location>
</feature>
<proteinExistence type="predicted"/>
<evidence type="ECO:0000256" key="3">
    <source>
        <dbReference type="ARBA" id="ARBA00022519"/>
    </source>
</evidence>
<reference evidence="10 11" key="1">
    <citation type="submission" date="2024-06" db="EMBL/GenBank/DDBJ databases">
        <title>Genomic Encyclopedia of Type Strains, Phase IV (KMG-IV): sequencing the most valuable type-strain genomes for metagenomic binning, comparative biology and taxonomic classification.</title>
        <authorList>
            <person name="Goeker M."/>
        </authorList>
    </citation>
    <scope>NUCLEOTIDE SEQUENCE [LARGE SCALE GENOMIC DNA]</scope>
    <source>
        <strain evidence="10 11">DSM 29780</strain>
    </source>
</reference>
<feature type="transmembrane region" description="Helical" evidence="8">
    <location>
        <begin position="51"/>
        <end position="69"/>
    </location>
</feature>
<keyword evidence="4 8" id="KW-0812">Transmembrane</keyword>
<dbReference type="PANTHER" id="PTHR33362:SF5">
    <property type="entry name" value="C4-DICARBOXYLATE TRAP TRANSPORTER LARGE PERMEASE PROTEIN DCTM"/>
    <property type="match status" value="1"/>
</dbReference>
<evidence type="ECO:0000256" key="4">
    <source>
        <dbReference type="ARBA" id="ARBA00022692"/>
    </source>
</evidence>